<dbReference type="SUPFAM" id="SSF54593">
    <property type="entry name" value="Glyoxalase/Bleomycin resistance protein/Dihydroxybiphenyl dioxygenase"/>
    <property type="match status" value="1"/>
</dbReference>
<feature type="domain" description="VOC" evidence="6">
    <location>
        <begin position="5"/>
        <end position="138"/>
    </location>
</feature>
<dbReference type="InterPro" id="IPR037523">
    <property type="entry name" value="VOC_core"/>
</dbReference>
<reference evidence="7 8" key="1">
    <citation type="journal article" date="2019" name="Int. J. Syst. Evol. Microbiol.">
        <title>The Global Catalogue of Microorganisms (GCM) 10K type strain sequencing project: providing services to taxonomists for standard genome sequencing and annotation.</title>
        <authorList>
            <consortium name="The Broad Institute Genomics Platform"/>
            <consortium name="The Broad Institute Genome Sequencing Center for Infectious Disease"/>
            <person name="Wu L."/>
            <person name="Ma J."/>
        </authorList>
    </citation>
    <scope>NUCLEOTIDE SEQUENCE [LARGE SCALE GENOMIC DNA]</scope>
    <source>
        <strain evidence="7 8">JCM 16013</strain>
    </source>
</reference>
<dbReference type="RefSeq" id="WP_344659860.1">
    <property type="nucleotide sequence ID" value="NZ_BAAAQM010000033.1"/>
</dbReference>
<dbReference type="Pfam" id="PF00903">
    <property type="entry name" value="Glyoxalase"/>
    <property type="match status" value="2"/>
</dbReference>
<accession>A0ABN2SFD7</accession>
<comment type="similarity">
    <text evidence="2">Belongs to the 4HPPD family.</text>
</comment>
<keyword evidence="8" id="KW-1185">Reference proteome</keyword>
<comment type="caution">
    <text evidence="7">The sequence shown here is derived from an EMBL/GenBank/DDBJ whole genome shotgun (WGS) entry which is preliminary data.</text>
</comment>
<proteinExistence type="inferred from homology"/>
<dbReference type="CDD" id="cd08342">
    <property type="entry name" value="HPPD_N_like"/>
    <property type="match status" value="1"/>
</dbReference>
<dbReference type="EMBL" id="BAAAQM010000033">
    <property type="protein sequence ID" value="GAA1984678.1"/>
    <property type="molecule type" value="Genomic_DNA"/>
</dbReference>
<dbReference type="PIRSF" id="PIRSF009283">
    <property type="entry name" value="HPP_dOase"/>
    <property type="match status" value="1"/>
</dbReference>
<dbReference type="InterPro" id="IPR005956">
    <property type="entry name" value="4OHPhenylPyrv_dOase"/>
</dbReference>
<gene>
    <name evidence="7" type="primary">hppD_2</name>
    <name evidence="7" type="ORF">GCM10009838_53390</name>
</gene>
<dbReference type="PANTHER" id="PTHR11959:SF1">
    <property type="entry name" value="4-HYDROXYPHENYLPYRUVATE DIOXYGENASE"/>
    <property type="match status" value="1"/>
</dbReference>
<evidence type="ECO:0000313" key="8">
    <source>
        <dbReference type="Proteomes" id="UP001499854"/>
    </source>
</evidence>
<keyword evidence="5" id="KW-0408">Iron</keyword>
<dbReference type="GO" id="GO:0051213">
    <property type="term" value="F:dioxygenase activity"/>
    <property type="evidence" value="ECO:0007669"/>
    <property type="project" value="UniProtKB-KW"/>
</dbReference>
<evidence type="ECO:0000256" key="1">
    <source>
        <dbReference type="ARBA" id="ARBA00001962"/>
    </source>
</evidence>
<evidence type="ECO:0000259" key="6">
    <source>
        <dbReference type="PROSITE" id="PS51819"/>
    </source>
</evidence>
<evidence type="ECO:0000256" key="2">
    <source>
        <dbReference type="ARBA" id="ARBA00005877"/>
    </source>
</evidence>
<evidence type="ECO:0000256" key="4">
    <source>
        <dbReference type="ARBA" id="ARBA00022737"/>
    </source>
</evidence>
<dbReference type="InterPro" id="IPR004360">
    <property type="entry name" value="Glyas_Fos-R_dOase_dom"/>
</dbReference>
<organism evidence="7 8">
    <name type="scientific">Catenulispora subtropica</name>
    <dbReference type="NCBI Taxonomy" id="450798"/>
    <lineage>
        <taxon>Bacteria</taxon>
        <taxon>Bacillati</taxon>
        <taxon>Actinomycetota</taxon>
        <taxon>Actinomycetes</taxon>
        <taxon>Catenulisporales</taxon>
        <taxon>Catenulisporaceae</taxon>
        <taxon>Catenulispora</taxon>
    </lineage>
</organism>
<evidence type="ECO:0000256" key="5">
    <source>
        <dbReference type="ARBA" id="ARBA00023004"/>
    </source>
</evidence>
<keyword evidence="7" id="KW-0223">Dioxygenase</keyword>
<comment type="cofactor">
    <cofactor evidence="1">
        <name>Fe cation</name>
        <dbReference type="ChEBI" id="CHEBI:24875"/>
    </cofactor>
</comment>
<feature type="domain" description="VOC" evidence="6">
    <location>
        <begin position="178"/>
        <end position="329"/>
    </location>
</feature>
<dbReference type="PROSITE" id="PS51819">
    <property type="entry name" value="VOC"/>
    <property type="match status" value="2"/>
</dbReference>
<sequence>MDILGIDHVEFYVGDARQSAFFLCTAFGFHVVGHGGPETGLDAQRTLLLRHGDSHVLLTSALNGGHPADGYVSRHGDGVAVIAFAVQDAVACYEQAVAAGARSVEPPRVAKSTVADNAGARRAALDNPGGTVTTAVVEGFGDVVHRFVQREGTAFWPGAIEPQVPASAEGTGPDLVRAIDHAAFCVPAGELEATVEHYQRVFGFKLIFEEYVEVGTQGMYSQVVQSPSGAATFTIIQPDMSRDRGQIDDFLAWHGGPGVQHLALSTDDIVSAVRTFSGNGAGFAETPAAYYDVLGERVGATDLPVDRLRPLGILVDRDHWGQMYQIFSKSMHIRRTYFWELIERHGAKTFGTSNIPALYAAKERELADVRESVDMGVAGQR</sequence>
<dbReference type="Gene3D" id="3.10.180.10">
    <property type="entry name" value="2,3-Dihydroxybiphenyl 1,2-Dioxygenase, domain 1"/>
    <property type="match status" value="2"/>
</dbReference>
<dbReference type="InterPro" id="IPR041736">
    <property type="entry name" value="4OHPhenylPyrv_dOase_N"/>
</dbReference>
<keyword evidence="4" id="KW-0677">Repeat</keyword>
<keyword evidence="7" id="KW-0560">Oxidoreductase</keyword>
<keyword evidence="3" id="KW-0479">Metal-binding</keyword>
<dbReference type="InterPro" id="IPR029068">
    <property type="entry name" value="Glyas_Bleomycin-R_OHBP_Dase"/>
</dbReference>
<dbReference type="CDD" id="cd07250">
    <property type="entry name" value="HPPD_C_like"/>
    <property type="match status" value="1"/>
</dbReference>
<name>A0ABN2SFD7_9ACTN</name>
<protein>
    <submittedName>
        <fullName evidence="7">4-hydroxyphenylpyruvate dioxygenase</fullName>
    </submittedName>
</protein>
<evidence type="ECO:0000256" key="3">
    <source>
        <dbReference type="ARBA" id="ARBA00022723"/>
    </source>
</evidence>
<dbReference type="NCBIfam" id="TIGR01263">
    <property type="entry name" value="4HPPD"/>
    <property type="match status" value="1"/>
</dbReference>
<dbReference type="InterPro" id="IPR041735">
    <property type="entry name" value="4OHPhenylPyrv_dOase_C"/>
</dbReference>
<evidence type="ECO:0000313" key="7">
    <source>
        <dbReference type="EMBL" id="GAA1984678.1"/>
    </source>
</evidence>
<dbReference type="Proteomes" id="UP001499854">
    <property type="component" value="Unassembled WGS sequence"/>
</dbReference>
<dbReference type="PANTHER" id="PTHR11959">
    <property type="entry name" value="4-HYDROXYPHENYLPYRUVATE DIOXYGENASE"/>
    <property type="match status" value="1"/>
</dbReference>